<protein>
    <submittedName>
        <fullName evidence="3">Uncharacterized protein</fullName>
    </submittedName>
</protein>
<evidence type="ECO:0000256" key="1">
    <source>
        <dbReference type="SAM" id="Coils"/>
    </source>
</evidence>
<feature type="compositionally biased region" description="Polar residues" evidence="2">
    <location>
        <begin position="16"/>
        <end position="28"/>
    </location>
</feature>
<organism evidence="3">
    <name type="scientific">Prunus dulcis</name>
    <name type="common">Almond</name>
    <name type="synonym">Amygdalus dulcis</name>
    <dbReference type="NCBI Taxonomy" id="3755"/>
    <lineage>
        <taxon>Eukaryota</taxon>
        <taxon>Viridiplantae</taxon>
        <taxon>Streptophyta</taxon>
        <taxon>Embryophyta</taxon>
        <taxon>Tracheophyta</taxon>
        <taxon>Spermatophyta</taxon>
        <taxon>Magnoliopsida</taxon>
        <taxon>eudicotyledons</taxon>
        <taxon>Gunneridae</taxon>
        <taxon>Pentapetalae</taxon>
        <taxon>rosids</taxon>
        <taxon>fabids</taxon>
        <taxon>Rosales</taxon>
        <taxon>Rosaceae</taxon>
        <taxon>Amygdaloideae</taxon>
        <taxon>Amygdaleae</taxon>
        <taxon>Prunus</taxon>
    </lineage>
</organism>
<dbReference type="EMBL" id="AP019297">
    <property type="protein sequence ID" value="BBG95802.1"/>
    <property type="molecule type" value="Genomic_DNA"/>
</dbReference>
<dbReference type="SUPFAM" id="SSF57997">
    <property type="entry name" value="Tropomyosin"/>
    <property type="match status" value="1"/>
</dbReference>
<dbReference type="AlphaFoldDB" id="A0A4Y1QVA5"/>
<evidence type="ECO:0000313" key="3">
    <source>
        <dbReference type="EMBL" id="BBG95802.1"/>
    </source>
</evidence>
<evidence type="ECO:0000256" key="2">
    <source>
        <dbReference type="SAM" id="MobiDB-lite"/>
    </source>
</evidence>
<proteinExistence type="predicted"/>
<feature type="region of interest" description="Disordered" evidence="2">
    <location>
        <begin position="321"/>
        <end position="377"/>
    </location>
</feature>
<keyword evidence="1" id="KW-0175">Coiled coil</keyword>
<reference evidence="3" key="1">
    <citation type="journal article" date="2019" name="Science">
        <title>Mutation of a bHLH transcription factor allowed almond domestication.</title>
        <authorList>
            <person name="Sanchez-Perez R."/>
            <person name="Pavan S."/>
            <person name="Mazzeo R."/>
            <person name="Moldovan C."/>
            <person name="Aiese Cigliano R."/>
            <person name="Del Cueto J."/>
            <person name="Ricciardi F."/>
            <person name="Lotti C."/>
            <person name="Ricciardi L."/>
            <person name="Dicenta F."/>
            <person name="Lopez-Marques R.L."/>
            <person name="Lindberg Moller B."/>
        </authorList>
    </citation>
    <scope>NUCLEOTIDE SEQUENCE</scope>
</reference>
<dbReference type="PANTHER" id="PTHR35689">
    <property type="entry name" value="EARLY ENDOSOME ANTIGEN"/>
    <property type="match status" value="1"/>
</dbReference>
<feature type="region of interest" description="Disordered" evidence="2">
    <location>
        <begin position="1"/>
        <end position="29"/>
    </location>
</feature>
<accession>A0A4Y1QVA5</accession>
<gene>
    <name evidence="3" type="ORF">Prudu_004445</name>
</gene>
<sequence length="377" mass="43326">LKFEKQKESRKKRRTAQINPSSPFQTKIPNPHASRIRIAIIIARDFLRSSNQERMDLPPKIDDYIKESIDHSLGLPVSTHTLELKLRCSEESKQRLQNQYSVLLAKMKEKDQVLERARAEASMNAQALRKFVEENQRLASECAHLVTQCNKWERECSLYDHDREALMDFGNEADQRAKEAEIRVQELEDEVKELRDELGFYKHKLEMHSVDSSSDDTTIGEKLLESVLATFISKDEAVSAPAFLEANSGNESCQMLLKMWNRLRPSTQKVLSLVAKVKTLEKDKEHLTMNLCTAEEEVKLLFEENKVLDVENKRLLRQYHKERNQSGSGGKHNDSASAKSNKRKSSSKMSSPIQAKIDFSDQEPARQPLSPLRYDNA</sequence>
<dbReference type="PANTHER" id="PTHR35689:SF1">
    <property type="entry name" value="EARLY ENDOSOME ANTIGEN"/>
    <property type="match status" value="1"/>
</dbReference>
<feature type="coiled-coil region" evidence="1">
    <location>
        <begin position="135"/>
        <end position="204"/>
    </location>
</feature>
<feature type="non-terminal residue" evidence="3">
    <location>
        <position position="1"/>
    </location>
</feature>
<name>A0A4Y1QVA5_PRUDU</name>